<dbReference type="PROSITE" id="PS50893">
    <property type="entry name" value="ABC_TRANSPORTER_2"/>
    <property type="match status" value="1"/>
</dbReference>
<dbReference type="RefSeq" id="WP_186892881.1">
    <property type="nucleotide sequence ID" value="NZ_WJBE01000001.1"/>
</dbReference>
<comment type="similarity">
    <text evidence="2">Belongs to the ABC transporter superfamily.</text>
</comment>
<keyword evidence="7" id="KW-1278">Translocase</keyword>
<dbReference type="InterPro" id="IPR015856">
    <property type="entry name" value="ABC_transpr_CbiO/EcfA_su"/>
</dbReference>
<gene>
    <name evidence="10" type="ORF">GH811_00680</name>
</gene>
<evidence type="ECO:0000259" key="9">
    <source>
        <dbReference type="PROSITE" id="PS50893"/>
    </source>
</evidence>
<keyword evidence="4" id="KW-1003">Cell membrane</keyword>
<organism evidence="10 11">
    <name type="scientific">Acetobacterium malicum</name>
    <dbReference type="NCBI Taxonomy" id="52692"/>
    <lineage>
        <taxon>Bacteria</taxon>
        <taxon>Bacillati</taxon>
        <taxon>Bacillota</taxon>
        <taxon>Clostridia</taxon>
        <taxon>Eubacteriales</taxon>
        <taxon>Eubacteriaceae</taxon>
        <taxon>Acetobacterium</taxon>
    </lineage>
</organism>
<evidence type="ECO:0000256" key="3">
    <source>
        <dbReference type="ARBA" id="ARBA00022448"/>
    </source>
</evidence>
<evidence type="ECO:0000313" key="10">
    <source>
        <dbReference type="EMBL" id="MBC3898128.1"/>
    </source>
</evidence>
<evidence type="ECO:0000256" key="2">
    <source>
        <dbReference type="ARBA" id="ARBA00005417"/>
    </source>
</evidence>
<dbReference type="Gene3D" id="3.40.50.300">
    <property type="entry name" value="P-loop containing nucleotide triphosphate hydrolases"/>
    <property type="match status" value="1"/>
</dbReference>
<comment type="subcellular location">
    <subcellularLocation>
        <location evidence="1">Cell membrane</location>
        <topology evidence="1">Peripheral membrane protein</topology>
    </subcellularLocation>
</comment>
<dbReference type="InterPro" id="IPR027417">
    <property type="entry name" value="P-loop_NTPase"/>
</dbReference>
<evidence type="ECO:0000256" key="4">
    <source>
        <dbReference type="ARBA" id="ARBA00022475"/>
    </source>
</evidence>
<dbReference type="InterPro" id="IPR003439">
    <property type="entry name" value="ABC_transporter-like_ATP-bd"/>
</dbReference>
<dbReference type="PANTHER" id="PTHR43553">
    <property type="entry name" value="HEAVY METAL TRANSPORTER"/>
    <property type="match status" value="1"/>
</dbReference>
<evidence type="ECO:0000256" key="8">
    <source>
        <dbReference type="ARBA" id="ARBA00023136"/>
    </source>
</evidence>
<keyword evidence="5" id="KW-0547">Nucleotide-binding</keyword>
<reference evidence="10 11" key="1">
    <citation type="journal article" date="2020" name="mSystems">
        <title>Defining Genomic and Predicted Metabolic Features of the Acetobacterium Genus.</title>
        <authorList>
            <person name="Ross D.E."/>
            <person name="Marshall C.W."/>
            <person name="Gulliver D."/>
            <person name="May H.D."/>
            <person name="Norman R.S."/>
        </authorList>
    </citation>
    <scope>NUCLEOTIDE SEQUENCE [LARGE SCALE GENOMIC DNA]</scope>
    <source>
        <strain evidence="10 11">DSM 4132</strain>
    </source>
</reference>
<proteinExistence type="inferred from homology"/>
<dbReference type="GO" id="GO:0005524">
    <property type="term" value="F:ATP binding"/>
    <property type="evidence" value="ECO:0007669"/>
    <property type="project" value="UniProtKB-KW"/>
</dbReference>
<dbReference type="InterPro" id="IPR050095">
    <property type="entry name" value="ECF_ABC_transporter_ATP-bd"/>
</dbReference>
<keyword evidence="8" id="KW-0472">Membrane</keyword>
<dbReference type="Pfam" id="PF00005">
    <property type="entry name" value="ABC_tran"/>
    <property type="match status" value="1"/>
</dbReference>
<evidence type="ECO:0000256" key="1">
    <source>
        <dbReference type="ARBA" id="ARBA00004202"/>
    </source>
</evidence>
<keyword evidence="6 10" id="KW-0067">ATP-binding</keyword>
<accession>A0ABR6YSH7</accession>
<keyword evidence="11" id="KW-1185">Reference proteome</keyword>
<dbReference type="EMBL" id="WJBE01000001">
    <property type="protein sequence ID" value="MBC3898128.1"/>
    <property type="molecule type" value="Genomic_DNA"/>
</dbReference>
<evidence type="ECO:0000256" key="6">
    <source>
        <dbReference type="ARBA" id="ARBA00022840"/>
    </source>
</evidence>
<dbReference type="PROSITE" id="PS00211">
    <property type="entry name" value="ABC_TRANSPORTER_1"/>
    <property type="match status" value="1"/>
</dbReference>
<dbReference type="CDD" id="cd03225">
    <property type="entry name" value="ABC_cobalt_CbiO_domain1"/>
    <property type="match status" value="1"/>
</dbReference>
<name>A0ABR6YSH7_9FIRM</name>
<dbReference type="InterPro" id="IPR003593">
    <property type="entry name" value="AAA+_ATPase"/>
</dbReference>
<feature type="domain" description="ABC transporter" evidence="9">
    <location>
        <begin position="4"/>
        <end position="227"/>
    </location>
</feature>
<sequence>MNPIEVRDLYFRYPGSEVNILHGLDLSLKKNEILAVAGHSGCGKSTLCHILAGIIPKTIRGRVQGEVTVFGESIFDMQTPRLAETVGIVFQEPDNQLFSPTIEAEVAFGPENLCIKREIIGERIAAMLKMVGMEDYRFDSPNHLSGGQKQLIALASVLSMEPQVLLFDEALSQIDTRGRELIKAVMGRLREAGKSIIMVEHDFENMDLADRILVLKHGRLIPYEGNL</sequence>
<dbReference type="SMART" id="SM00382">
    <property type="entry name" value="AAA"/>
    <property type="match status" value="1"/>
</dbReference>
<dbReference type="Proteomes" id="UP000622405">
    <property type="component" value="Unassembled WGS sequence"/>
</dbReference>
<dbReference type="InterPro" id="IPR017871">
    <property type="entry name" value="ABC_transporter-like_CS"/>
</dbReference>
<evidence type="ECO:0000256" key="7">
    <source>
        <dbReference type="ARBA" id="ARBA00022967"/>
    </source>
</evidence>
<comment type="caution">
    <text evidence="10">The sequence shown here is derived from an EMBL/GenBank/DDBJ whole genome shotgun (WGS) entry which is preliminary data.</text>
</comment>
<evidence type="ECO:0000313" key="11">
    <source>
        <dbReference type="Proteomes" id="UP000622405"/>
    </source>
</evidence>
<protein>
    <submittedName>
        <fullName evidence="10">ATP-binding cassette domain-containing protein</fullName>
    </submittedName>
</protein>
<keyword evidence="3" id="KW-0813">Transport</keyword>
<dbReference type="SUPFAM" id="SSF52540">
    <property type="entry name" value="P-loop containing nucleoside triphosphate hydrolases"/>
    <property type="match status" value="1"/>
</dbReference>
<evidence type="ECO:0000256" key="5">
    <source>
        <dbReference type="ARBA" id="ARBA00022741"/>
    </source>
</evidence>